<keyword evidence="3" id="KW-0812">Transmembrane</keyword>
<accession>A0A4R6Z703</accession>
<evidence type="ECO:0000313" key="5">
    <source>
        <dbReference type="EMBL" id="TDR47547.1"/>
    </source>
</evidence>
<dbReference type="InterPro" id="IPR043128">
    <property type="entry name" value="Rev_trsase/Diguanyl_cyclase"/>
</dbReference>
<organism evidence="5 6">
    <name type="scientific">Tahibacter aquaticus</name>
    <dbReference type="NCBI Taxonomy" id="520092"/>
    <lineage>
        <taxon>Bacteria</taxon>
        <taxon>Pseudomonadati</taxon>
        <taxon>Pseudomonadota</taxon>
        <taxon>Gammaproteobacteria</taxon>
        <taxon>Lysobacterales</taxon>
        <taxon>Rhodanobacteraceae</taxon>
        <taxon>Tahibacter</taxon>
    </lineage>
</organism>
<dbReference type="Pfam" id="PF00990">
    <property type="entry name" value="GGDEF"/>
    <property type="match status" value="1"/>
</dbReference>
<feature type="transmembrane region" description="Helical" evidence="3">
    <location>
        <begin position="192"/>
        <end position="211"/>
    </location>
</feature>
<dbReference type="NCBIfam" id="TIGR00254">
    <property type="entry name" value="GGDEF"/>
    <property type="match status" value="1"/>
</dbReference>
<dbReference type="AlphaFoldDB" id="A0A4R6Z703"/>
<dbReference type="GO" id="GO:0005886">
    <property type="term" value="C:plasma membrane"/>
    <property type="evidence" value="ECO:0007669"/>
    <property type="project" value="TreeGrafter"/>
</dbReference>
<dbReference type="FunFam" id="3.30.70.270:FF:000001">
    <property type="entry name" value="Diguanylate cyclase domain protein"/>
    <property type="match status" value="1"/>
</dbReference>
<dbReference type="GO" id="GO:0043709">
    <property type="term" value="P:cell adhesion involved in single-species biofilm formation"/>
    <property type="evidence" value="ECO:0007669"/>
    <property type="project" value="TreeGrafter"/>
</dbReference>
<dbReference type="CDD" id="cd01949">
    <property type="entry name" value="GGDEF"/>
    <property type="match status" value="1"/>
</dbReference>
<feature type="transmembrane region" description="Helical" evidence="3">
    <location>
        <begin position="121"/>
        <end position="141"/>
    </location>
</feature>
<evidence type="ECO:0000256" key="2">
    <source>
        <dbReference type="ARBA" id="ARBA00012528"/>
    </source>
</evidence>
<feature type="transmembrane region" description="Helical" evidence="3">
    <location>
        <begin position="153"/>
        <end position="172"/>
    </location>
</feature>
<comment type="caution">
    <text evidence="5">The sequence shown here is derived from an EMBL/GenBank/DDBJ whole genome shotgun (WGS) entry which is preliminary data.</text>
</comment>
<dbReference type="GO" id="GO:0052621">
    <property type="term" value="F:diguanylate cyclase activity"/>
    <property type="evidence" value="ECO:0007669"/>
    <property type="project" value="UniProtKB-EC"/>
</dbReference>
<reference evidence="5 6" key="1">
    <citation type="submission" date="2019-03" db="EMBL/GenBank/DDBJ databases">
        <title>Genomic Encyclopedia of Type Strains, Phase IV (KMG-IV): sequencing the most valuable type-strain genomes for metagenomic binning, comparative biology and taxonomic classification.</title>
        <authorList>
            <person name="Goeker M."/>
        </authorList>
    </citation>
    <scope>NUCLEOTIDE SEQUENCE [LARGE SCALE GENOMIC DNA]</scope>
    <source>
        <strain evidence="5 6">DSM 21667</strain>
    </source>
</reference>
<dbReference type="Gene3D" id="3.30.70.270">
    <property type="match status" value="1"/>
</dbReference>
<dbReference type="InterPro" id="IPR029787">
    <property type="entry name" value="Nucleotide_cyclase"/>
</dbReference>
<feature type="domain" description="GGDEF" evidence="4">
    <location>
        <begin position="254"/>
        <end position="387"/>
    </location>
</feature>
<dbReference type="Proteomes" id="UP000295293">
    <property type="component" value="Unassembled WGS sequence"/>
</dbReference>
<dbReference type="GO" id="GO:1902201">
    <property type="term" value="P:negative regulation of bacterial-type flagellum-dependent cell motility"/>
    <property type="evidence" value="ECO:0007669"/>
    <property type="project" value="TreeGrafter"/>
</dbReference>
<protein>
    <recommendedName>
        <fullName evidence="2">diguanylate cyclase</fullName>
        <ecNumber evidence="2">2.7.7.65</ecNumber>
    </recommendedName>
</protein>
<keyword evidence="3" id="KW-1133">Transmembrane helix</keyword>
<name>A0A4R6Z703_9GAMM</name>
<dbReference type="InterPro" id="IPR050469">
    <property type="entry name" value="Diguanylate_Cyclase"/>
</dbReference>
<dbReference type="InterPro" id="IPR000160">
    <property type="entry name" value="GGDEF_dom"/>
</dbReference>
<dbReference type="EC" id="2.7.7.65" evidence="2"/>
<dbReference type="PANTHER" id="PTHR45138:SF24">
    <property type="entry name" value="DIGUANYLATE CYCLASE DGCC-RELATED"/>
    <property type="match status" value="1"/>
</dbReference>
<dbReference type="EMBL" id="SNZH01000002">
    <property type="protein sequence ID" value="TDR47547.1"/>
    <property type="molecule type" value="Genomic_DNA"/>
</dbReference>
<keyword evidence="3" id="KW-0472">Membrane</keyword>
<feature type="transmembrane region" description="Helical" evidence="3">
    <location>
        <begin position="6"/>
        <end position="27"/>
    </location>
</feature>
<dbReference type="SUPFAM" id="SSF55073">
    <property type="entry name" value="Nucleotide cyclase"/>
    <property type="match status" value="1"/>
</dbReference>
<keyword evidence="6" id="KW-1185">Reference proteome</keyword>
<sequence length="400" mass="43205">MLLDVRTAMLLTSAITLVLSLCLAFTVRQSRRPAALASRLWALGTALQPLGWLLLGLRGHIPDLFSVVCGNGLICLAYAQYPRALAAFNSDQRPSQLPNLLAASTLVPVAFYTWLEYNVQMRTVITSGLLLALFVLTLREIHRGAVRALAGQHILAATFAIGAGLLLVRMVFETVNPAPLTSALAATPMQSALFGYAALAPVVATFAFFQISSDRQRLELETLAATDPLTGVLNRRMLDQLVAGLLAESRRHGRPLSVLLLDADRFKDINDAHGHHVGDFALRALVHAVRELLRPGDLIGRLGGEEFLVVLNATAESEAVLVAERLRASVAALDLRQDDARLALSVSIGVATLSPECSDFNELVRSADHAMYAAKRGGRNRVVSGEFKMRQAMLDSTTAD</sequence>
<comment type="cofactor">
    <cofactor evidence="1">
        <name>Mg(2+)</name>
        <dbReference type="ChEBI" id="CHEBI:18420"/>
    </cofactor>
</comment>
<proteinExistence type="predicted"/>
<evidence type="ECO:0000256" key="3">
    <source>
        <dbReference type="SAM" id="Phobius"/>
    </source>
</evidence>
<feature type="transmembrane region" description="Helical" evidence="3">
    <location>
        <begin position="39"/>
        <end position="58"/>
    </location>
</feature>
<dbReference type="PANTHER" id="PTHR45138">
    <property type="entry name" value="REGULATORY COMPONENTS OF SENSORY TRANSDUCTION SYSTEM"/>
    <property type="match status" value="1"/>
</dbReference>
<evidence type="ECO:0000259" key="4">
    <source>
        <dbReference type="PROSITE" id="PS50887"/>
    </source>
</evidence>
<gene>
    <name evidence="5" type="ORF">DFR29_102207</name>
</gene>
<dbReference type="SMART" id="SM00267">
    <property type="entry name" value="GGDEF"/>
    <property type="match status" value="1"/>
</dbReference>
<dbReference type="PROSITE" id="PS50887">
    <property type="entry name" value="GGDEF"/>
    <property type="match status" value="1"/>
</dbReference>
<evidence type="ECO:0000256" key="1">
    <source>
        <dbReference type="ARBA" id="ARBA00001946"/>
    </source>
</evidence>
<evidence type="ECO:0000313" key="6">
    <source>
        <dbReference type="Proteomes" id="UP000295293"/>
    </source>
</evidence>